<gene>
    <name evidence="2" type="ORF">HX833_01760</name>
</gene>
<keyword evidence="1" id="KW-0812">Transmembrane</keyword>
<keyword evidence="1" id="KW-0472">Membrane</keyword>
<evidence type="ECO:0000313" key="3">
    <source>
        <dbReference type="Proteomes" id="UP000526196"/>
    </source>
</evidence>
<dbReference type="Proteomes" id="UP000526196">
    <property type="component" value="Unassembled WGS sequence"/>
</dbReference>
<reference evidence="2 3" key="1">
    <citation type="journal article" date="2019" name="Environ. Microbiol.">
        <title>Genomics insights into ecotype formation of ammonia-oxidizing archaea in the deep ocean.</title>
        <authorList>
            <person name="Wang Y."/>
            <person name="Huang J.M."/>
            <person name="Cui G.J."/>
            <person name="Nunoura T."/>
            <person name="Takaki Y."/>
            <person name="Li W.L."/>
            <person name="Li J."/>
            <person name="Gao Z.M."/>
            <person name="Takai K."/>
            <person name="Zhang A.Q."/>
            <person name="Stepanauskas R."/>
        </authorList>
    </citation>
    <scope>NUCLEOTIDE SEQUENCE [LARGE SCALE GENOMIC DNA]</scope>
    <source>
        <strain evidence="2 3">F20</strain>
    </source>
</reference>
<dbReference type="AlphaFoldDB" id="A0A7K4NP44"/>
<comment type="caution">
    <text evidence="2">The sequence shown here is derived from an EMBL/GenBank/DDBJ whole genome shotgun (WGS) entry which is preliminary data.</text>
</comment>
<proteinExistence type="predicted"/>
<organism evidence="2 3">
    <name type="scientific">Marine Group I thaumarchaeote</name>
    <dbReference type="NCBI Taxonomy" id="2511932"/>
    <lineage>
        <taxon>Archaea</taxon>
        <taxon>Nitrososphaerota</taxon>
        <taxon>Marine Group I</taxon>
    </lineage>
</organism>
<evidence type="ECO:0000313" key="2">
    <source>
        <dbReference type="EMBL" id="NWK04812.1"/>
    </source>
</evidence>
<protein>
    <submittedName>
        <fullName evidence="2">Uncharacterized protein</fullName>
    </submittedName>
</protein>
<evidence type="ECO:0000256" key="1">
    <source>
        <dbReference type="SAM" id="Phobius"/>
    </source>
</evidence>
<sequence>MSKKPIIGGIILVAIIGVVFVGAQINPDNPENEEVVFHVTLADPSQYKCEPGFRCEDHHLHYRVDTYIGEEGVYMFRFVANGDSPKVLSVRISNWHGSMVTTDEPLLFSESFILKGTPHESETSLYYTWDYDGQKKFSISEADIFSSKIAPGCCQIIINPNGDLMGPVSVDLIKLR</sequence>
<feature type="transmembrane region" description="Helical" evidence="1">
    <location>
        <begin position="7"/>
        <end position="25"/>
    </location>
</feature>
<name>A0A7K4NP44_9ARCH</name>
<dbReference type="EMBL" id="JACASX010000002">
    <property type="protein sequence ID" value="NWK04812.1"/>
    <property type="molecule type" value="Genomic_DNA"/>
</dbReference>
<accession>A0A7K4NP44</accession>
<keyword evidence="1" id="KW-1133">Transmembrane helix</keyword>